<accession>A0ABS2QSC1</accession>
<keyword evidence="8" id="KW-1278">Translocase</keyword>
<dbReference type="EMBL" id="JAFBFC010000002">
    <property type="protein sequence ID" value="MBM7702360.1"/>
    <property type="molecule type" value="Genomic_DNA"/>
</dbReference>
<evidence type="ECO:0000256" key="2">
    <source>
        <dbReference type="ARBA" id="ARBA00005417"/>
    </source>
</evidence>
<dbReference type="Gene3D" id="3.40.50.300">
    <property type="entry name" value="P-loop containing nucleotide triphosphate hydrolases"/>
    <property type="match status" value="1"/>
</dbReference>
<reference evidence="11 12" key="1">
    <citation type="submission" date="2021-01" db="EMBL/GenBank/DDBJ databases">
        <title>Genomic Encyclopedia of Type Strains, Phase IV (KMG-IV): sequencing the most valuable type-strain genomes for metagenomic binning, comparative biology and taxonomic classification.</title>
        <authorList>
            <person name="Goeker M."/>
        </authorList>
    </citation>
    <scope>NUCLEOTIDE SEQUENCE [LARGE SCALE GENOMIC DNA]</scope>
    <source>
        <strain evidence="11 12">DSM 104297</strain>
    </source>
</reference>
<evidence type="ECO:0000313" key="12">
    <source>
        <dbReference type="Proteomes" id="UP000809829"/>
    </source>
</evidence>
<evidence type="ECO:0000256" key="9">
    <source>
        <dbReference type="ARBA" id="ARBA00023136"/>
    </source>
</evidence>
<protein>
    <submittedName>
        <fullName evidence="11">Nickel transport system ATP-binding protein</fullName>
    </submittedName>
</protein>
<keyword evidence="9" id="KW-0472">Membrane</keyword>
<evidence type="ECO:0000256" key="3">
    <source>
        <dbReference type="ARBA" id="ARBA00022448"/>
    </source>
</evidence>
<dbReference type="RefSeq" id="WP_205185240.1">
    <property type="nucleotide sequence ID" value="NZ_JAFBFC010000002.1"/>
</dbReference>
<evidence type="ECO:0000256" key="6">
    <source>
        <dbReference type="ARBA" id="ARBA00022741"/>
    </source>
</evidence>
<dbReference type="InterPro" id="IPR050388">
    <property type="entry name" value="ABC_Ni/Peptide_Import"/>
</dbReference>
<comment type="subcellular location">
    <subcellularLocation>
        <location evidence="1">Cell membrane</location>
        <topology evidence="1">Peripheral membrane protein</topology>
    </subcellularLocation>
</comment>
<comment type="caution">
    <text evidence="11">The sequence shown here is derived from an EMBL/GenBank/DDBJ whole genome shotgun (WGS) entry which is preliminary data.</text>
</comment>
<evidence type="ECO:0000256" key="7">
    <source>
        <dbReference type="ARBA" id="ARBA00022840"/>
    </source>
</evidence>
<keyword evidence="3" id="KW-0813">Transport</keyword>
<dbReference type="GO" id="GO:0005524">
    <property type="term" value="F:ATP binding"/>
    <property type="evidence" value="ECO:0007669"/>
    <property type="project" value="UniProtKB-KW"/>
</dbReference>
<feature type="domain" description="ABC transporter" evidence="10">
    <location>
        <begin position="6"/>
        <end position="251"/>
    </location>
</feature>
<dbReference type="Proteomes" id="UP000809829">
    <property type="component" value="Unassembled WGS sequence"/>
</dbReference>
<keyword evidence="5" id="KW-0997">Cell inner membrane</keyword>
<dbReference type="PANTHER" id="PTHR43297:SF14">
    <property type="entry name" value="ATPASE AAA-TYPE CORE DOMAIN-CONTAINING PROTEIN"/>
    <property type="match status" value="1"/>
</dbReference>
<dbReference type="SUPFAM" id="SSF52540">
    <property type="entry name" value="P-loop containing nucleoside triphosphate hydrolases"/>
    <property type="match status" value="1"/>
</dbReference>
<organism evidence="11 12">
    <name type="scientific">Priestia iocasae</name>
    <dbReference type="NCBI Taxonomy" id="2291674"/>
    <lineage>
        <taxon>Bacteria</taxon>
        <taxon>Bacillati</taxon>
        <taxon>Bacillota</taxon>
        <taxon>Bacilli</taxon>
        <taxon>Bacillales</taxon>
        <taxon>Bacillaceae</taxon>
        <taxon>Priestia</taxon>
    </lineage>
</organism>
<dbReference type="InterPro" id="IPR017871">
    <property type="entry name" value="ABC_transporter-like_CS"/>
</dbReference>
<keyword evidence="7 11" id="KW-0067">ATP-binding</keyword>
<evidence type="ECO:0000259" key="10">
    <source>
        <dbReference type="PROSITE" id="PS50893"/>
    </source>
</evidence>
<keyword evidence="12" id="KW-1185">Reference proteome</keyword>
<comment type="similarity">
    <text evidence="2">Belongs to the ABC transporter superfamily.</text>
</comment>
<dbReference type="CDD" id="cd03257">
    <property type="entry name" value="ABC_NikE_OppD_transporters"/>
    <property type="match status" value="1"/>
</dbReference>
<evidence type="ECO:0000256" key="8">
    <source>
        <dbReference type="ARBA" id="ARBA00022967"/>
    </source>
</evidence>
<evidence type="ECO:0000256" key="1">
    <source>
        <dbReference type="ARBA" id="ARBA00004202"/>
    </source>
</evidence>
<evidence type="ECO:0000256" key="4">
    <source>
        <dbReference type="ARBA" id="ARBA00022475"/>
    </source>
</evidence>
<dbReference type="InterPro" id="IPR027417">
    <property type="entry name" value="P-loop_NTPase"/>
</dbReference>
<keyword evidence="6" id="KW-0547">Nucleotide-binding</keyword>
<dbReference type="SMART" id="SM00382">
    <property type="entry name" value="AAA"/>
    <property type="match status" value="1"/>
</dbReference>
<dbReference type="NCBIfam" id="NF047576">
    <property type="entry name" value="opine_ATP_CntF"/>
    <property type="match status" value="1"/>
</dbReference>
<gene>
    <name evidence="11" type="ORF">JOC83_001194</name>
</gene>
<dbReference type="PANTHER" id="PTHR43297">
    <property type="entry name" value="OLIGOPEPTIDE TRANSPORT ATP-BINDING PROTEIN APPD"/>
    <property type="match status" value="1"/>
</dbReference>
<dbReference type="PROSITE" id="PS50893">
    <property type="entry name" value="ABC_TRANSPORTER_2"/>
    <property type="match status" value="1"/>
</dbReference>
<dbReference type="Pfam" id="PF00005">
    <property type="entry name" value="ABC_tran"/>
    <property type="match status" value="1"/>
</dbReference>
<evidence type="ECO:0000313" key="11">
    <source>
        <dbReference type="EMBL" id="MBM7702360.1"/>
    </source>
</evidence>
<keyword evidence="4" id="KW-1003">Cell membrane</keyword>
<name>A0ABS2QSC1_9BACI</name>
<dbReference type="InterPro" id="IPR003593">
    <property type="entry name" value="AAA+_ATPase"/>
</dbReference>
<dbReference type="PROSITE" id="PS00211">
    <property type="entry name" value="ABC_TRANSPORTER_1"/>
    <property type="match status" value="1"/>
</dbReference>
<sequence length="268" mass="30062">MNVLEVKQLHVWDAHRGNTIVHRSSFQVKEGSCLAIVGESGSGKSVTCRAVMKLNPSSLHQSGEVFFKGESLSSLSEKEMRKKRGRHIGMIVQNGMSAFDPSCVVGVHLHETLAEHFQWSRHERDERLKEAMKRVMLNDPVSVMNKYPHQLSGGMLQRIMIALTLVLEPDLVIADEPTTALDTVSQFEVVEQFRKLREEVGCAILFVSHDLGIVKKLADEVLVMKDGHIVEQGPTSSVFSQPTHDYTNYLVSTRLALSDHFTKIMGRE</sequence>
<dbReference type="NCBIfam" id="NF047578">
    <property type="entry name" value="opine_ATP_CntD"/>
    <property type="match status" value="1"/>
</dbReference>
<proteinExistence type="inferred from homology"/>
<evidence type="ECO:0000256" key="5">
    <source>
        <dbReference type="ARBA" id="ARBA00022519"/>
    </source>
</evidence>
<dbReference type="InterPro" id="IPR003439">
    <property type="entry name" value="ABC_transporter-like_ATP-bd"/>
</dbReference>